<dbReference type="AlphaFoldDB" id="A0A3D9UK69"/>
<dbReference type="Proteomes" id="UP000256253">
    <property type="component" value="Unassembled WGS sequence"/>
</dbReference>
<evidence type="ECO:0008006" key="4">
    <source>
        <dbReference type="Google" id="ProtNLM"/>
    </source>
</evidence>
<keyword evidence="3" id="KW-1185">Reference proteome</keyword>
<dbReference type="EMBL" id="QTUA01000001">
    <property type="protein sequence ID" value="REF29717.1"/>
    <property type="molecule type" value="Genomic_DNA"/>
</dbReference>
<keyword evidence="1" id="KW-0732">Signal</keyword>
<reference evidence="2 3" key="1">
    <citation type="submission" date="2018-08" db="EMBL/GenBank/DDBJ databases">
        <title>Sequencing the genomes of 1000 actinobacteria strains.</title>
        <authorList>
            <person name="Klenk H.-P."/>
        </authorList>
    </citation>
    <scope>NUCLEOTIDE SEQUENCE [LARGE SCALE GENOMIC DNA]</scope>
    <source>
        <strain evidence="2 3">DSM 22967</strain>
    </source>
</reference>
<organism evidence="2 3">
    <name type="scientific">Calidifontibacter indicus</name>
    <dbReference type="NCBI Taxonomy" id="419650"/>
    <lineage>
        <taxon>Bacteria</taxon>
        <taxon>Bacillati</taxon>
        <taxon>Actinomycetota</taxon>
        <taxon>Actinomycetes</taxon>
        <taxon>Micrococcales</taxon>
        <taxon>Dermacoccaceae</taxon>
        <taxon>Calidifontibacter</taxon>
    </lineage>
</organism>
<gene>
    <name evidence="2" type="ORF">DFJ65_0684</name>
</gene>
<dbReference type="RefSeq" id="WP_115921808.1">
    <property type="nucleotide sequence ID" value="NZ_QTUA01000001.1"/>
</dbReference>
<evidence type="ECO:0000313" key="2">
    <source>
        <dbReference type="EMBL" id="REF29717.1"/>
    </source>
</evidence>
<sequence length="199" mass="21147">MNRTRTALVAAAALITTATLTGCQSADDTLPPATSTATTTSTTPNDIKIIDLTGKKNARGMDVALVSPTGNLLCAMSDQPAEQGVEPYAACQGGKMPNWDFSQKFCGVDTGAAVTTVQVDHIARWVCRGDVVGVAQIEEQDWWRGRGFPMQDNMAVLPYGYAIQTGTLTCTSQIEGVTCTNHQTGATFFTNKSVTRFDG</sequence>
<accession>A0A3D9UK69</accession>
<dbReference type="OrthoDB" id="4485680at2"/>
<feature type="signal peptide" evidence="1">
    <location>
        <begin position="1"/>
        <end position="26"/>
    </location>
</feature>
<comment type="caution">
    <text evidence="2">The sequence shown here is derived from an EMBL/GenBank/DDBJ whole genome shotgun (WGS) entry which is preliminary data.</text>
</comment>
<evidence type="ECO:0000256" key="1">
    <source>
        <dbReference type="SAM" id="SignalP"/>
    </source>
</evidence>
<dbReference type="PROSITE" id="PS51257">
    <property type="entry name" value="PROKAR_LIPOPROTEIN"/>
    <property type="match status" value="1"/>
</dbReference>
<name>A0A3D9UK69_9MICO</name>
<protein>
    <recommendedName>
        <fullName evidence="4">Lipoprotein</fullName>
    </recommendedName>
</protein>
<evidence type="ECO:0000313" key="3">
    <source>
        <dbReference type="Proteomes" id="UP000256253"/>
    </source>
</evidence>
<proteinExistence type="predicted"/>
<feature type="chain" id="PRO_5017646059" description="Lipoprotein" evidence="1">
    <location>
        <begin position="27"/>
        <end position="199"/>
    </location>
</feature>